<comment type="caution">
    <text evidence="2">The sequence shown here is derived from an EMBL/GenBank/DDBJ whole genome shotgun (WGS) entry which is preliminary data.</text>
</comment>
<sequence length="399" mass="43630">MAAPVISVSSDLSVNSVGSSFPRVILIGSISVEVSVAPKVGTAAVASLAGILELDTHSSLEADPSESSPPLVSIAPMVAPFLCLDDSESDTEIPERHVSPTTIPETPTAPILPAPSAIVTPPFEFPLTPVVAPLGVPLRHTSHYLDRFTSGSSLSRSSSDRSLSGEAYLRWRSAPLSTMYPPMTSESSAGDSSSESSAEPYHKRCRSPAAIVISHVHYARALVPSRADLLPPRKRFRDSISPEVNVDEEIDTDVIDGGFDMEVDVGINVEDEVESNDRGTMEVRVDMDAEIDIPDGMLMPDAMNNLEQDIETAQRQLEAGQLIASEERAGLSDRTRSFEQENLKVRALLCIEKDQVDSLRHHMALSQEEFCQFRMDCDDTRRRLRRLESFVERRLGFCP</sequence>
<reference evidence="2" key="1">
    <citation type="journal article" date="2019" name="Sci. Rep.">
        <title>Draft genome of Tanacetum cinerariifolium, the natural source of mosquito coil.</title>
        <authorList>
            <person name="Yamashiro T."/>
            <person name="Shiraishi A."/>
            <person name="Satake H."/>
            <person name="Nakayama K."/>
        </authorList>
    </citation>
    <scope>NUCLEOTIDE SEQUENCE</scope>
</reference>
<feature type="region of interest" description="Disordered" evidence="1">
    <location>
        <begin position="179"/>
        <end position="201"/>
    </location>
</feature>
<evidence type="ECO:0000313" key="2">
    <source>
        <dbReference type="EMBL" id="GEU88865.1"/>
    </source>
</evidence>
<accession>A0A6L2NW65</accession>
<dbReference type="AlphaFoldDB" id="A0A6L2NW65"/>
<feature type="compositionally biased region" description="Low complexity" evidence="1">
    <location>
        <begin position="185"/>
        <end position="199"/>
    </location>
</feature>
<protein>
    <submittedName>
        <fullName evidence="2">Uncharacterized protein</fullName>
    </submittedName>
</protein>
<proteinExistence type="predicted"/>
<organism evidence="2">
    <name type="scientific">Tanacetum cinerariifolium</name>
    <name type="common">Dalmatian daisy</name>
    <name type="synonym">Chrysanthemum cinerariifolium</name>
    <dbReference type="NCBI Taxonomy" id="118510"/>
    <lineage>
        <taxon>Eukaryota</taxon>
        <taxon>Viridiplantae</taxon>
        <taxon>Streptophyta</taxon>
        <taxon>Embryophyta</taxon>
        <taxon>Tracheophyta</taxon>
        <taxon>Spermatophyta</taxon>
        <taxon>Magnoliopsida</taxon>
        <taxon>eudicotyledons</taxon>
        <taxon>Gunneridae</taxon>
        <taxon>Pentapetalae</taxon>
        <taxon>asterids</taxon>
        <taxon>campanulids</taxon>
        <taxon>Asterales</taxon>
        <taxon>Asteraceae</taxon>
        <taxon>Asteroideae</taxon>
        <taxon>Anthemideae</taxon>
        <taxon>Anthemidinae</taxon>
        <taxon>Tanacetum</taxon>
    </lineage>
</organism>
<gene>
    <name evidence="2" type="ORF">Tci_060843</name>
</gene>
<dbReference type="EMBL" id="BKCJ010009841">
    <property type="protein sequence ID" value="GEU88865.1"/>
    <property type="molecule type" value="Genomic_DNA"/>
</dbReference>
<evidence type="ECO:0000256" key="1">
    <source>
        <dbReference type="SAM" id="MobiDB-lite"/>
    </source>
</evidence>
<name>A0A6L2NW65_TANCI</name>